<dbReference type="eggNOG" id="arCOG01565">
    <property type="taxonomic scope" value="Archaea"/>
</dbReference>
<name>F2L3A8_THEU7</name>
<dbReference type="HOGENOM" id="CLU_070736_0_0_2"/>
<protein>
    <submittedName>
        <fullName evidence="2">Exopolyphosphatase-related protein</fullName>
    </submittedName>
</protein>
<dbReference type="EMBL" id="CP002590">
    <property type="protein sequence ID" value="AEA11967.1"/>
    <property type="molecule type" value="Genomic_DNA"/>
</dbReference>
<dbReference type="GO" id="GO:0003676">
    <property type="term" value="F:nucleic acid binding"/>
    <property type="evidence" value="ECO:0007669"/>
    <property type="project" value="InterPro"/>
</dbReference>
<dbReference type="RefSeq" id="WP_013679303.1">
    <property type="nucleotide sequence ID" value="NC_015315.1"/>
</dbReference>
<dbReference type="Gene3D" id="3.90.1640.10">
    <property type="entry name" value="inorganic pyrophosphatase (n-terminal core)"/>
    <property type="match status" value="1"/>
</dbReference>
<dbReference type="KEGG" id="tuz:TUZN_0471"/>
<dbReference type="Gene3D" id="3.10.310.30">
    <property type="match status" value="1"/>
</dbReference>
<dbReference type="Pfam" id="PF02272">
    <property type="entry name" value="DHHA1"/>
    <property type="match status" value="1"/>
</dbReference>
<dbReference type="STRING" id="999630.TUZN_0471"/>
<evidence type="ECO:0000259" key="1">
    <source>
        <dbReference type="Pfam" id="PF02272"/>
    </source>
</evidence>
<dbReference type="GeneID" id="10360016"/>
<sequence>MLRDVLEGLGREAVVVCPDGVAKDAGPYARCSEEVPPDIEMAVLADVASLAQVPPIDVPLAIFDHHAVGDKLPGVREERPSCSEMALELAIEAGVRPRRDSLIAAALGIYSDTARLLRADKRTLAAISFAISEIGPLEKYIVQQGEERSLKMAKLKALARLAIYETRLGVVCATHVDAYESDVAALLTSAGCDVAIVASRHGGEVRLVYRSHKVDVGEIAARIGELLGGSGGGHRGASVTTVKMKATKADLPRLLGDVVRALDPGARPLS</sequence>
<evidence type="ECO:0000313" key="2">
    <source>
        <dbReference type="EMBL" id="AEA11967.1"/>
    </source>
</evidence>
<gene>
    <name evidence="2" type="ordered locus">TUZN_0471</name>
</gene>
<organism evidence="2 3">
    <name type="scientific">Thermoproteus uzoniensis (strain 768-20)</name>
    <dbReference type="NCBI Taxonomy" id="999630"/>
    <lineage>
        <taxon>Archaea</taxon>
        <taxon>Thermoproteota</taxon>
        <taxon>Thermoprotei</taxon>
        <taxon>Thermoproteales</taxon>
        <taxon>Thermoproteaceae</taxon>
        <taxon>Thermoproteus</taxon>
    </lineage>
</organism>
<reference evidence="2 3" key="1">
    <citation type="journal article" date="2011" name="J. Bacteriol.">
        <title>Complete genome sequence of the thermoacidophilic crenarchaeon Thermoproteus uzoniensis 768-20.</title>
        <authorList>
            <person name="Mardanov A.V."/>
            <person name="Gumerov V.M."/>
            <person name="Beletsky A.V."/>
            <person name="Prokofeva M.I."/>
            <person name="Bonch-Osmolovskaya E.A."/>
            <person name="Ravin N.V."/>
            <person name="Skryabin K.G."/>
        </authorList>
    </citation>
    <scope>NUCLEOTIDE SEQUENCE [LARGE SCALE GENOMIC DNA]</scope>
    <source>
        <strain evidence="2 3">768-20</strain>
    </source>
</reference>
<dbReference type="AlphaFoldDB" id="F2L3A8"/>
<dbReference type="InterPro" id="IPR051319">
    <property type="entry name" value="Oligoribo/pAp-PDE_c-di-AMP_PDE"/>
</dbReference>
<evidence type="ECO:0000313" key="3">
    <source>
        <dbReference type="Proteomes" id="UP000008138"/>
    </source>
</evidence>
<dbReference type="InterPro" id="IPR038763">
    <property type="entry name" value="DHH_sf"/>
</dbReference>
<accession>F2L3A8</accession>
<dbReference type="PANTHER" id="PTHR47618">
    <property type="entry name" value="BIFUNCTIONAL OLIGORIBONUCLEASE AND PAP PHOSPHATASE NRNA"/>
    <property type="match status" value="1"/>
</dbReference>
<dbReference type="SUPFAM" id="SSF64182">
    <property type="entry name" value="DHH phosphoesterases"/>
    <property type="match status" value="1"/>
</dbReference>
<dbReference type="Proteomes" id="UP000008138">
    <property type="component" value="Chromosome"/>
</dbReference>
<proteinExistence type="predicted"/>
<reference key="2">
    <citation type="submission" date="2011-03" db="EMBL/GenBank/DDBJ databases">
        <title>Complete genome sequence of the thermoacidophilic crenarchaeon Thermoproteus uzoniensis 768-20.</title>
        <authorList>
            <person name="Mardanov A.V."/>
            <person name="Gumerov V.M."/>
            <person name="Beletsky A.V."/>
            <person name="Prokofeva M.I."/>
            <person name="Bonch-Osmolovskaya E.A."/>
            <person name="Ravin N.V."/>
            <person name="Skryabin K.G."/>
        </authorList>
    </citation>
    <scope>NUCLEOTIDE SEQUENCE</scope>
    <source>
        <strain>768-20</strain>
    </source>
</reference>
<dbReference type="PANTHER" id="PTHR47618:SF1">
    <property type="entry name" value="BIFUNCTIONAL OLIGORIBONUCLEASE AND PAP PHOSPHATASE NRNA"/>
    <property type="match status" value="1"/>
</dbReference>
<feature type="domain" description="DHHA1" evidence="1">
    <location>
        <begin position="186"/>
        <end position="248"/>
    </location>
</feature>
<keyword evidence="3" id="KW-1185">Reference proteome</keyword>
<dbReference type="InterPro" id="IPR003156">
    <property type="entry name" value="DHHA1_dom"/>
</dbReference>